<evidence type="ECO:0008006" key="3">
    <source>
        <dbReference type="Google" id="ProtNLM"/>
    </source>
</evidence>
<comment type="caution">
    <text evidence="1">The sequence shown here is derived from an EMBL/GenBank/DDBJ whole genome shotgun (WGS) entry which is preliminary data.</text>
</comment>
<dbReference type="SUPFAM" id="SSF52540">
    <property type="entry name" value="P-loop containing nucleoside triphosphate hydrolases"/>
    <property type="match status" value="1"/>
</dbReference>
<reference evidence="1" key="1">
    <citation type="submission" date="2023-03" db="EMBL/GenBank/DDBJ databases">
        <title>Massive genome expansion in bonnet fungi (Mycena s.s.) driven by repeated elements and novel gene families across ecological guilds.</title>
        <authorList>
            <consortium name="Lawrence Berkeley National Laboratory"/>
            <person name="Harder C.B."/>
            <person name="Miyauchi S."/>
            <person name="Viragh M."/>
            <person name="Kuo A."/>
            <person name="Thoen E."/>
            <person name="Andreopoulos B."/>
            <person name="Lu D."/>
            <person name="Skrede I."/>
            <person name="Drula E."/>
            <person name="Henrissat B."/>
            <person name="Morin E."/>
            <person name="Kohler A."/>
            <person name="Barry K."/>
            <person name="LaButti K."/>
            <person name="Morin E."/>
            <person name="Salamov A."/>
            <person name="Lipzen A."/>
            <person name="Mereny Z."/>
            <person name="Hegedus B."/>
            <person name="Baldrian P."/>
            <person name="Stursova M."/>
            <person name="Weitz H."/>
            <person name="Taylor A."/>
            <person name="Grigoriev I.V."/>
            <person name="Nagy L.G."/>
            <person name="Martin F."/>
            <person name="Kauserud H."/>
        </authorList>
    </citation>
    <scope>NUCLEOTIDE SEQUENCE</scope>
    <source>
        <strain evidence="1">CBHHK002</strain>
    </source>
</reference>
<accession>A0AAD6Z8F6</accession>
<dbReference type="AlphaFoldDB" id="A0AAD6Z8F6"/>
<keyword evidence="2" id="KW-1185">Reference proteome</keyword>
<dbReference type="EMBL" id="JARIHO010000076">
    <property type="protein sequence ID" value="KAJ7311000.1"/>
    <property type="molecule type" value="Genomic_DNA"/>
</dbReference>
<evidence type="ECO:0000313" key="1">
    <source>
        <dbReference type="EMBL" id="KAJ7311000.1"/>
    </source>
</evidence>
<sequence length="279" mass="30390">MAALLTAARDSGIDVDEEGEVEFDPVWENAMQAVIDPDEFDTGDIPIKNTQATRDAQQILVQAANAGFYSLTGEAAPGTLLEMTKFGNEDDKIVAEMASKALLKEKDLLIKGRIKAAENQRSGTHRRPPSERIPQALSTTLAGELKHAKATSARFQKQPVTSSSSPWASLLDYQKLCLALIVKHTLNDEQTRAFLLVADKIGMELHNQRVDDPMTLLCTGPGGTGKSVIFKAWKEFYDIIGYPEQLRLTAPTGVVANEVYTEFAQKPGGKTLTSANINS</sequence>
<name>A0AAD6Z8F6_9AGAR</name>
<protein>
    <recommendedName>
        <fullName evidence="3">DNA helicase</fullName>
    </recommendedName>
</protein>
<dbReference type="InterPro" id="IPR027417">
    <property type="entry name" value="P-loop_NTPase"/>
</dbReference>
<dbReference type="Proteomes" id="UP001218218">
    <property type="component" value="Unassembled WGS sequence"/>
</dbReference>
<proteinExistence type="predicted"/>
<evidence type="ECO:0000313" key="2">
    <source>
        <dbReference type="Proteomes" id="UP001218218"/>
    </source>
</evidence>
<organism evidence="1 2">
    <name type="scientific">Mycena albidolilacea</name>
    <dbReference type="NCBI Taxonomy" id="1033008"/>
    <lineage>
        <taxon>Eukaryota</taxon>
        <taxon>Fungi</taxon>
        <taxon>Dikarya</taxon>
        <taxon>Basidiomycota</taxon>
        <taxon>Agaricomycotina</taxon>
        <taxon>Agaricomycetes</taxon>
        <taxon>Agaricomycetidae</taxon>
        <taxon>Agaricales</taxon>
        <taxon>Marasmiineae</taxon>
        <taxon>Mycenaceae</taxon>
        <taxon>Mycena</taxon>
    </lineage>
</organism>
<dbReference type="Gene3D" id="3.40.50.300">
    <property type="entry name" value="P-loop containing nucleotide triphosphate hydrolases"/>
    <property type="match status" value="1"/>
</dbReference>
<gene>
    <name evidence="1" type="ORF">DFH08DRAFT_974154</name>
</gene>